<dbReference type="PANTHER" id="PTHR24637">
    <property type="entry name" value="COLLAGEN"/>
    <property type="match status" value="1"/>
</dbReference>
<dbReference type="InterPro" id="IPR008160">
    <property type="entry name" value="Collagen"/>
</dbReference>
<evidence type="ECO:0000313" key="3">
    <source>
        <dbReference type="Proteomes" id="UP000198553"/>
    </source>
</evidence>
<organism evidence="2 3">
    <name type="scientific">Mesobacillus persicus</name>
    <dbReference type="NCBI Taxonomy" id="930146"/>
    <lineage>
        <taxon>Bacteria</taxon>
        <taxon>Bacillati</taxon>
        <taxon>Bacillota</taxon>
        <taxon>Bacilli</taxon>
        <taxon>Bacillales</taxon>
        <taxon>Bacillaceae</taxon>
        <taxon>Mesobacillus</taxon>
    </lineage>
</organism>
<proteinExistence type="predicted"/>
<dbReference type="Proteomes" id="UP000198553">
    <property type="component" value="Unassembled WGS sequence"/>
</dbReference>
<accession>A0A1H7Z0P7</accession>
<evidence type="ECO:0000256" key="1">
    <source>
        <dbReference type="SAM" id="MobiDB-lite"/>
    </source>
</evidence>
<protein>
    <submittedName>
        <fullName evidence="2">Collagen triple helix repeat-containing protein</fullName>
    </submittedName>
</protein>
<feature type="region of interest" description="Disordered" evidence="1">
    <location>
        <begin position="17"/>
        <end position="65"/>
    </location>
</feature>
<dbReference type="Pfam" id="PF01391">
    <property type="entry name" value="Collagen"/>
    <property type="match status" value="1"/>
</dbReference>
<evidence type="ECO:0000313" key="2">
    <source>
        <dbReference type="EMBL" id="SEM51936.1"/>
    </source>
</evidence>
<dbReference type="STRING" id="930146.SAMN05192533_103222"/>
<keyword evidence="3" id="KW-1185">Reference proteome</keyword>
<dbReference type="Gene3D" id="1.20.5.320">
    <property type="entry name" value="6-Phosphogluconate Dehydrogenase, domain 3"/>
    <property type="match status" value="1"/>
</dbReference>
<sequence>MDFCPYCHPCFCWCDGESGKEGPRGKRGPQGEPGPRGKRGPQGEPGPRGKRGPRGEPGPPGTFTAAHGFAYSQTTMTETGNVTFTVAGPLQDMEMVASGLQVLKSGVYQIVYKVHVEAEAEAEPKTTPATFILQINDEIIVASSMTETTTSNTLSSTQLVSLLEGDLVKLHAELPEGYFLKLPTLQIVQIA</sequence>
<dbReference type="RefSeq" id="WP_090742373.1">
    <property type="nucleotide sequence ID" value="NZ_FOBW01000003.1"/>
</dbReference>
<name>A0A1H7Z0P7_9BACI</name>
<keyword evidence="2" id="KW-0176">Collagen</keyword>
<reference evidence="3" key="1">
    <citation type="submission" date="2016-10" db="EMBL/GenBank/DDBJ databases">
        <authorList>
            <person name="Varghese N."/>
            <person name="Submissions S."/>
        </authorList>
    </citation>
    <scope>NUCLEOTIDE SEQUENCE [LARGE SCALE GENOMIC DNA]</scope>
    <source>
        <strain evidence="3">B48,IBRC-M 10115,DSM 25386,CECT 8001</strain>
    </source>
</reference>
<gene>
    <name evidence="2" type="ORF">SAMN05192533_103222</name>
</gene>
<dbReference type="EMBL" id="FOBW01000003">
    <property type="protein sequence ID" value="SEM51936.1"/>
    <property type="molecule type" value="Genomic_DNA"/>
</dbReference>
<dbReference type="OrthoDB" id="2455738at2"/>
<dbReference type="AlphaFoldDB" id="A0A1H7Z0P7"/>